<keyword evidence="3" id="KW-1185">Reference proteome</keyword>
<dbReference type="AlphaFoldDB" id="A0A8T8SL97"/>
<feature type="compositionally biased region" description="Acidic residues" evidence="1">
    <location>
        <begin position="64"/>
        <end position="75"/>
    </location>
</feature>
<feature type="compositionally biased region" description="Polar residues" evidence="1">
    <location>
        <begin position="49"/>
        <end position="62"/>
    </location>
</feature>
<reference evidence="2" key="2">
    <citation type="journal article" date="2019" name="IMA Fungus">
        <title>Genome sequencing and comparison of five Tilletia species to identify candidate genes for the detection of regulated species infecting wheat.</title>
        <authorList>
            <person name="Nguyen H.D.T."/>
            <person name="Sultana T."/>
            <person name="Kesanakurti P."/>
            <person name="Hambleton S."/>
        </authorList>
    </citation>
    <scope>NUCLEOTIDE SEQUENCE</scope>
    <source>
        <strain evidence="2">DAOMC 236416</strain>
    </source>
</reference>
<feature type="region of interest" description="Disordered" evidence="1">
    <location>
        <begin position="49"/>
        <end position="204"/>
    </location>
</feature>
<dbReference type="Proteomes" id="UP000077521">
    <property type="component" value="Unassembled WGS sequence"/>
</dbReference>
<feature type="compositionally biased region" description="Acidic residues" evidence="1">
    <location>
        <begin position="84"/>
        <end position="104"/>
    </location>
</feature>
<organism evidence="2 3">
    <name type="scientific">Tilletia indica</name>
    <dbReference type="NCBI Taxonomy" id="43049"/>
    <lineage>
        <taxon>Eukaryota</taxon>
        <taxon>Fungi</taxon>
        <taxon>Dikarya</taxon>
        <taxon>Basidiomycota</taxon>
        <taxon>Ustilaginomycotina</taxon>
        <taxon>Exobasidiomycetes</taxon>
        <taxon>Tilletiales</taxon>
        <taxon>Tilletiaceae</taxon>
        <taxon>Tilletia</taxon>
    </lineage>
</organism>
<accession>A0A8T8SL97</accession>
<evidence type="ECO:0000313" key="2">
    <source>
        <dbReference type="EMBL" id="KAE8242701.1"/>
    </source>
</evidence>
<protein>
    <submittedName>
        <fullName evidence="2">Uncharacterized protein</fullName>
    </submittedName>
</protein>
<feature type="compositionally biased region" description="Polar residues" evidence="1">
    <location>
        <begin position="162"/>
        <end position="188"/>
    </location>
</feature>
<proteinExistence type="predicted"/>
<comment type="caution">
    <text evidence="2">The sequence shown here is derived from an EMBL/GenBank/DDBJ whole genome shotgun (WGS) entry which is preliminary data.</text>
</comment>
<sequence length="204" mass="21315">MDSGYWQAKIKSVIQCLVALCNGPKFYHAYAIVGRCIKYANHALKAASTTEPTTLEVSTGDNSIPEDLDNLDAEESIIQKTLGGEEDRDEDNEDDSDDEESDMDVTDKDGAQAEDDTDKDGANGGSLAASKTPAGAANKSKDVAGSKSSAPDSSRKAASNDGDGSTNKYSDVANSKSPAPDSGLNTVMVSAKPSAPSNLKPRSF</sequence>
<name>A0A8T8SL97_9BASI</name>
<evidence type="ECO:0000313" key="3">
    <source>
        <dbReference type="Proteomes" id="UP000077521"/>
    </source>
</evidence>
<dbReference type="EMBL" id="LWDF02000779">
    <property type="protein sequence ID" value="KAE8242701.1"/>
    <property type="molecule type" value="Genomic_DNA"/>
</dbReference>
<reference evidence="2" key="1">
    <citation type="submission" date="2016-04" db="EMBL/GenBank/DDBJ databases">
        <authorList>
            <person name="Nguyen H.D."/>
            <person name="Samba Siva P."/>
            <person name="Cullis J."/>
            <person name="Levesque C.A."/>
            <person name="Hambleton S."/>
        </authorList>
    </citation>
    <scope>NUCLEOTIDE SEQUENCE</scope>
    <source>
        <strain evidence="2">DAOMC 236416</strain>
    </source>
</reference>
<evidence type="ECO:0000256" key="1">
    <source>
        <dbReference type="SAM" id="MobiDB-lite"/>
    </source>
</evidence>
<gene>
    <name evidence="2" type="ORF">A4X13_0g7049</name>
</gene>